<gene>
    <name evidence="3" type="ORF">WA026_003764</name>
</gene>
<dbReference type="GO" id="GO:0016020">
    <property type="term" value="C:membrane"/>
    <property type="evidence" value="ECO:0007669"/>
    <property type="project" value="TreeGrafter"/>
</dbReference>
<dbReference type="Pfam" id="PF20517">
    <property type="entry name" value="TMEM127"/>
    <property type="match status" value="1"/>
</dbReference>
<accession>A0AAW1UEA7</accession>
<reference evidence="3 4" key="1">
    <citation type="submission" date="2023-03" db="EMBL/GenBank/DDBJ databases">
        <title>Genome insight into feeding habits of ladybird beetles.</title>
        <authorList>
            <person name="Li H.-S."/>
            <person name="Huang Y.-H."/>
            <person name="Pang H."/>
        </authorList>
    </citation>
    <scope>NUCLEOTIDE SEQUENCE [LARGE SCALE GENOMIC DNA]</scope>
    <source>
        <strain evidence="3">SYSU_2023b</strain>
        <tissue evidence="3">Whole body</tissue>
    </source>
</reference>
<dbReference type="PANTHER" id="PTHR28358:SF1">
    <property type="entry name" value="TRANSMEMBRANE PROTEIN 127"/>
    <property type="match status" value="1"/>
</dbReference>
<dbReference type="InterPro" id="IPR033331">
    <property type="entry name" value="TMEM127"/>
</dbReference>
<feature type="transmembrane region" description="Helical" evidence="1">
    <location>
        <begin position="21"/>
        <end position="44"/>
    </location>
</feature>
<evidence type="ECO:0000256" key="1">
    <source>
        <dbReference type="SAM" id="Phobius"/>
    </source>
</evidence>
<organism evidence="3 4">
    <name type="scientific">Henosepilachna vigintioctopunctata</name>
    <dbReference type="NCBI Taxonomy" id="420089"/>
    <lineage>
        <taxon>Eukaryota</taxon>
        <taxon>Metazoa</taxon>
        <taxon>Ecdysozoa</taxon>
        <taxon>Arthropoda</taxon>
        <taxon>Hexapoda</taxon>
        <taxon>Insecta</taxon>
        <taxon>Pterygota</taxon>
        <taxon>Neoptera</taxon>
        <taxon>Endopterygota</taxon>
        <taxon>Coleoptera</taxon>
        <taxon>Polyphaga</taxon>
        <taxon>Cucujiformia</taxon>
        <taxon>Coccinelloidea</taxon>
        <taxon>Coccinellidae</taxon>
        <taxon>Epilachninae</taxon>
        <taxon>Epilachnini</taxon>
        <taxon>Henosepilachna</taxon>
    </lineage>
</organism>
<evidence type="ECO:0000313" key="4">
    <source>
        <dbReference type="Proteomes" id="UP001431783"/>
    </source>
</evidence>
<feature type="transmembrane region" description="Helical" evidence="1">
    <location>
        <begin position="88"/>
        <end position="110"/>
    </location>
</feature>
<keyword evidence="1" id="KW-0472">Membrane</keyword>
<dbReference type="Proteomes" id="UP001431783">
    <property type="component" value="Unassembled WGS sequence"/>
</dbReference>
<keyword evidence="1" id="KW-1133">Transmembrane helix</keyword>
<dbReference type="EMBL" id="JARQZJ010000061">
    <property type="protein sequence ID" value="KAK9878943.1"/>
    <property type="molecule type" value="Genomic_DNA"/>
</dbReference>
<dbReference type="GO" id="GO:0008285">
    <property type="term" value="P:negative regulation of cell population proliferation"/>
    <property type="evidence" value="ECO:0007669"/>
    <property type="project" value="InterPro"/>
</dbReference>
<feature type="transmembrane region" description="Helical" evidence="1">
    <location>
        <begin position="169"/>
        <end position="188"/>
    </location>
</feature>
<sequence>MAAYFGSCIQWINGKDENQNLIAAVFHISTITLVSMSMVGLPWFSISGGVCLQQLTLGQFFWFQSSLSHVNPSDVECITITLITLMRVVITLCLLVILLSLGGFFVDILLPTSHVNKHFFKYAIRATCIGSVLLVMLIISISCYIVISLEDSLTKMYPKIDSDVTYGSGFYILSTAGVVSLFGMYYTLNMVQDSSRYFTDDDQCLIDAFDDDTSSFNHPSPPPLFNMPPPPYSP</sequence>
<dbReference type="PANTHER" id="PTHR28358">
    <property type="entry name" value="TRANSMEMBRANE PROTEIN 127"/>
    <property type="match status" value="1"/>
</dbReference>
<name>A0AAW1UEA7_9CUCU</name>
<evidence type="ECO:0000313" key="3">
    <source>
        <dbReference type="EMBL" id="KAK9878943.1"/>
    </source>
</evidence>
<feature type="domain" description="Transmembrane protein 127 transmembrane region" evidence="2">
    <location>
        <begin position="77"/>
        <end position="187"/>
    </location>
</feature>
<keyword evidence="1" id="KW-0812">Transmembrane</keyword>
<protein>
    <recommendedName>
        <fullName evidence="2">Transmembrane protein 127 transmembrane region domain-containing protein</fullName>
    </recommendedName>
</protein>
<feature type="transmembrane region" description="Helical" evidence="1">
    <location>
        <begin position="122"/>
        <end position="149"/>
    </location>
</feature>
<dbReference type="AlphaFoldDB" id="A0AAW1UEA7"/>
<evidence type="ECO:0000259" key="2">
    <source>
        <dbReference type="Pfam" id="PF20517"/>
    </source>
</evidence>
<keyword evidence="4" id="KW-1185">Reference proteome</keyword>
<dbReference type="InterPro" id="IPR046795">
    <property type="entry name" value="TMEM127_TM"/>
</dbReference>
<dbReference type="GO" id="GO:0032007">
    <property type="term" value="P:negative regulation of TOR signaling"/>
    <property type="evidence" value="ECO:0007669"/>
    <property type="project" value="InterPro"/>
</dbReference>
<proteinExistence type="predicted"/>
<comment type="caution">
    <text evidence="3">The sequence shown here is derived from an EMBL/GenBank/DDBJ whole genome shotgun (WGS) entry which is preliminary data.</text>
</comment>